<gene>
    <name evidence="1" type="ORF">QT385_16165</name>
</gene>
<evidence type="ECO:0008006" key="3">
    <source>
        <dbReference type="Google" id="ProtNLM"/>
    </source>
</evidence>
<reference evidence="1 2" key="1">
    <citation type="submission" date="2023-06" db="EMBL/GenBank/DDBJ databases">
        <title>Nosocomial Elizabethkingia miricola genome.</title>
        <authorList>
            <person name="Morgado S."/>
            <person name="Fonseca E."/>
            <person name="Freitas F."/>
            <person name="Vicente A.C."/>
        </authorList>
    </citation>
    <scope>NUCLEOTIDE SEQUENCE [LARGE SCALE GENOMIC DNA]</scope>
    <source>
        <strain evidence="1 2">EM15</strain>
    </source>
</reference>
<dbReference type="Proteomes" id="UP001239265">
    <property type="component" value="Unassembled WGS sequence"/>
</dbReference>
<dbReference type="PROSITE" id="PS51257">
    <property type="entry name" value="PROKAR_LIPOPROTEIN"/>
    <property type="match status" value="1"/>
</dbReference>
<dbReference type="EMBL" id="JAUCQJ010000004">
    <property type="protein sequence ID" value="MDQ8750191.1"/>
    <property type="molecule type" value="Genomic_DNA"/>
</dbReference>
<evidence type="ECO:0000313" key="2">
    <source>
        <dbReference type="Proteomes" id="UP001239265"/>
    </source>
</evidence>
<name>A0ABD5B8M9_ELIMR</name>
<dbReference type="AlphaFoldDB" id="A0ABD5B8M9"/>
<sequence length="497" mass="53464">MNFKLQAAGCSLLALSFAITSCRSTDNSIDESGINKSAFNVKINLKGIENVEELPVMQASANHRGANLGTAQKAIVPFDGDTFVTATLIPKSFVPTQAAVKSRAATIVPKELADGVKYRVIVYDKNGVYKDYKEFTYKKNETDGFILDGGQNYTFVAYSLNTNASTPNTAVDKAPLNTAKIAGINGDLMYFKKNMTVTGNKDNTLDVVLRHQFSKITTKLDARQVGNISVVNNAAFTPAFTSADLSFATDAITYNNSIMSGQSVNFPAPQNQPIVTSNETQVIAKTNTTTPEGELNIGTVTLDGVSKSLKINKVNITPGVKYNLNLRFGPCRQDINPTGFAVKDGVAQNFSFPATDFGFVFDIYSLDNSFNLTINGVQLATEEIQFQVGSNTYPQNVKFQDGSAWQSGGVPAIYSMEGDKNNPLIRVVIGKDGSVSMFGSKAAKGPLFPLVLSGTNKFNTITWNTTGTNTVRATQRVEGATYMSGQGTGKKIVTCDP</sequence>
<comment type="caution">
    <text evidence="1">The sequence shown here is derived from an EMBL/GenBank/DDBJ whole genome shotgun (WGS) entry which is preliminary data.</text>
</comment>
<evidence type="ECO:0000313" key="1">
    <source>
        <dbReference type="EMBL" id="MDQ8750191.1"/>
    </source>
</evidence>
<protein>
    <recommendedName>
        <fullName evidence="3">Fimbrillin family protein</fullName>
    </recommendedName>
</protein>
<organism evidence="1 2">
    <name type="scientific">Elizabethkingia miricola</name>
    <name type="common">Chryseobacterium miricola</name>
    <dbReference type="NCBI Taxonomy" id="172045"/>
    <lineage>
        <taxon>Bacteria</taxon>
        <taxon>Pseudomonadati</taxon>
        <taxon>Bacteroidota</taxon>
        <taxon>Flavobacteriia</taxon>
        <taxon>Flavobacteriales</taxon>
        <taxon>Weeksellaceae</taxon>
        <taxon>Elizabethkingia</taxon>
    </lineage>
</organism>
<proteinExistence type="predicted"/>
<accession>A0ABD5B8M9</accession>
<dbReference type="RefSeq" id="WP_078794527.1">
    <property type="nucleotide sequence ID" value="NZ_JAUCQJ010000004.1"/>
</dbReference>